<feature type="compositionally biased region" description="Acidic residues" evidence="1">
    <location>
        <begin position="67"/>
        <end position="79"/>
    </location>
</feature>
<gene>
    <name evidence="2" type="ORF">CJ030_MR5G025053</name>
</gene>
<evidence type="ECO:0000313" key="3">
    <source>
        <dbReference type="Proteomes" id="UP000516437"/>
    </source>
</evidence>
<name>A0A6A1VI87_9ROSI</name>
<comment type="caution">
    <text evidence="2">The sequence shown here is derived from an EMBL/GenBank/DDBJ whole genome shotgun (WGS) entry which is preliminary data.</text>
</comment>
<sequence>MTVEVKSDHSSAIQSALITLQSDMAVTRLELSQVRADIKLLQPSSDVEFNGNDGMDGAAEDAKGTEESADAEDVSSDSV</sequence>
<evidence type="ECO:0000313" key="2">
    <source>
        <dbReference type="EMBL" id="KAB1212285.1"/>
    </source>
</evidence>
<protein>
    <submittedName>
        <fullName evidence="2">Uncharacterized protein</fullName>
    </submittedName>
</protein>
<evidence type="ECO:0000256" key="1">
    <source>
        <dbReference type="SAM" id="MobiDB-lite"/>
    </source>
</evidence>
<proteinExistence type="predicted"/>
<organism evidence="2 3">
    <name type="scientific">Morella rubra</name>
    <name type="common">Chinese bayberry</name>
    <dbReference type="NCBI Taxonomy" id="262757"/>
    <lineage>
        <taxon>Eukaryota</taxon>
        <taxon>Viridiplantae</taxon>
        <taxon>Streptophyta</taxon>
        <taxon>Embryophyta</taxon>
        <taxon>Tracheophyta</taxon>
        <taxon>Spermatophyta</taxon>
        <taxon>Magnoliopsida</taxon>
        <taxon>eudicotyledons</taxon>
        <taxon>Gunneridae</taxon>
        <taxon>Pentapetalae</taxon>
        <taxon>rosids</taxon>
        <taxon>fabids</taxon>
        <taxon>Fagales</taxon>
        <taxon>Myricaceae</taxon>
        <taxon>Morella</taxon>
    </lineage>
</organism>
<accession>A0A6A1VI87</accession>
<feature type="region of interest" description="Disordered" evidence="1">
    <location>
        <begin position="44"/>
        <end position="79"/>
    </location>
</feature>
<dbReference type="Proteomes" id="UP000516437">
    <property type="component" value="Chromosome 5"/>
</dbReference>
<dbReference type="EMBL" id="RXIC02000023">
    <property type="protein sequence ID" value="KAB1212285.1"/>
    <property type="molecule type" value="Genomic_DNA"/>
</dbReference>
<dbReference type="AlphaFoldDB" id="A0A6A1VI87"/>
<reference evidence="2 3" key="1">
    <citation type="journal article" date="2019" name="Plant Biotechnol. J.">
        <title>The red bayberry genome and genetic basis of sex determination.</title>
        <authorList>
            <person name="Jia H.M."/>
            <person name="Jia H.J."/>
            <person name="Cai Q.L."/>
            <person name="Wang Y."/>
            <person name="Zhao H.B."/>
            <person name="Yang W.F."/>
            <person name="Wang G.Y."/>
            <person name="Li Y.H."/>
            <person name="Zhan D.L."/>
            <person name="Shen Y.T."/>
            <person name="Niu Q.F."/>
            <person name="Chang L."/>
            <person name="Qiu J."/>
            <person name="Zhao L."/>
            <person name="Xie H.B."/>
            <person name="Fu W.Y."/>
            <person name="Jin J."/>
            <person name="Li X.W."/>
            <person name="Jiao Y."/>
            <person name="Zhou C.C."/>
            <person name="Tu T."/>
            <person name="Chai C.Y."/>
            <person name="Gao J.L."/>
            <person name="Fan L.J."/>
            <person name="van de Weg E."/>
            <person name="Wang J.Y."/>
            <person name="Gao Z.S."/>
        </authorList>
    </citation>
    <scope>NUCLEOTIDE SEQUENCE [LARGE SCALE GENOMIC DNA]</scope>
    <source>
        <tissue evidence="2">Leaves</tissue>
    </source>
</reference>
<keyword evidence="3" id="KW-1185">Reference proteome</keyword>